<protein>
    <submittedName>
        <fullName evidence="1">Uncharacterized protein</fullName>
    </submittedName>
</protein>
<comment type="caution">
    <text evidence="1">The sequence shown here is derived from an EMBL/GenBank/DDBJ whole genome shotgun (WGS) entry which is preliminary data.</text>
</comment>
<dbReference type="EMBL" id="LWGZ01001033">
    <property type="protein sequence ID" value="OAX53712.1"/>
    <property type="molecule type" value="Genomic_DNA"/>
</dbReference>
<sequence>MEAILAMNLLEATPIEATSPVRWRIRVRMPRAMRTGEPRRRCAPVTSRKASSTLTCSTRSVTSCSTAMICRE</sequence>
<reference evidence="1 2" key="1">
    <citation type="submission" date="2016-04" db="EMBL/GenBank/DDBJ databases">
        <title>Identification of putative biosynthetic pathways for the production of bioactive secondary metabolites by the marine actinomycete Kocuria kristinae RUTW2-3.</title>
        <authorList>
            <person name="Waterworth S.C."/>
            <person name="Walmsley T.A."/>
            <person name="Matongo T."/>
            <person name="Davies-Coleman M.T."/>
            <person name="Dorrington R.A."/>
        </authorList>
    </citation>
    <scope>NUCLEOTIDE SEQUENCE [LARGE SCALE GENOMIC DNA]</scope>
    <source>
        <strain evidence="1 2">RUTW4-5</strain>
    </source>
</reference>
<dbReference type="AlphaFoldDB" id="A0A657IVC9"/>
<proteinExistence type="predicted"/>
<organism evidence="1 2">
    <name type="scientific">Rothia kristinae</name>
    <dbReference type="NCBI Taxonomy" id="37923"/>
    <lineage>
        <taxon>Bacteria</taxon>
        <taxon>Bacillati</taxon>
        <taxon>Actinomycetota</taxon>
        <taxon>Actinomycetes</taxon>
        <taxon>Micrococcales</taxon>
        <taxon>Micrococcaceae</taxon>
        <taxon>Rothia</taxon>
    </lineage>
</organism>
<dbReference type="Proteomes" id="UP000092021">
    <property type="component" value="Unassembled WGS sequence"/>
</dbReference>
<accession>A0A657IVC9</accession>
<evidence type="ECO:0000313" key="1">
    <source>
        <dbReference type="EMBL" id="OAX53712.1"/>
    </source>
</evidence>
<name>A0A657IVC9_9MICC</name>
<gene>
    <name evidence="1" type="ORF">A5N15_11490</name>
</gene>
<evidence type="ECO:0000313" key="2">
    <source>
        <dbReference type="Proteomes" id="UP000092021"/>
    </source>
</evidence>